<name>D8RBZ5_SELML</name>
<dbReference type="AlphaFoldDB" id="D8RBZ5"/>
<accession>D8RBZ5</accession>
<dbReference type="Gramene" id="EFJ30586">
    <property type="protein sequence ID" value="EFJ30586"/>
    <property type="gene ID" value="SELMODRAFT_440466"/>
</dbReference>
<dbReference type="KEGG" id="smo:SELMODRAFT_440466"/>
<sequence length="398" mass="43110">MERSRQQRRWNTGQLMKSLDESQLPRSVEPSSSHGRNLASRLGMTEVSCFPSSRSRRASNRMEFLRDNTAGSSNSRRRMETSKINSERGKGIRIINNELAREREDLAAASLSDEDDQVFDLSLLEGASYPNVLGAGTSMRSLSCKRKSSSFVRGSTSTGSGGSGKAKMAEEQALRNQRGLHNLRRSSTSIDGQRLKVSRRNADAPEGGASSSSSPLRLSRDSTAPDYDRLLSSASSLTRRPAGGTVDTRGRSRNYDPSSSAETVPRSVRSALHPPERSTFARRDSRETPESSSQAFTKRNISNCFGSGRRSPSPRPIGGHERGSRHLAASSSNPVQAPPSSLLSAALEAAATPSSSSSFRQQGGQVSSSGDNNQWSTPTMASGWEYHRPRLMAEGLAK</sequence>
<feature type="compositionally biased region" description="Low complexity" evidence="1">
    <location>
        <begin position="230"/>
        <end position="240"/>
    </location>
</feature>
<dbReference type="Proteomes" id="UP000001514">
    <property type="component" value="Unassembled WGS sequence"/>
</dbReference>
<evidence type="ECO:0000256" key="1">
    <source>
        <dbReference type="SAM" id="MobiDB-lite"/>
    </source>
</evidence>
<feature type="non-terminal residue" evidence="2">
    <location>
        <position position="398"/>
    </location>
</feature>
<dbReference type="InParanoid" id="D8RBZ5"/>
<feature type="compositionally biased region" description="Low complexity" evidence="1">
    <location>
        <begin position="338"/>
        <end position="370"/>
    </location>
</feature>
<keyword evidence="3" id="KW-1185">Reference proteome</keyword>
<feature type="region of interest" description="Disordered" evidence="1">
    <location>
        <begin position="1"/>
        <end position="40"/>
    </location>
</feature>
<gene>
    <name evidence="2" type="ORF">SELMODRAFT_440466</name>
</gene>
<dbReference type="HOGENOM" id="CLU_693706_0_0_1"/>
<dbReference type="EMBL" id="GL377575">
    <property type="protein sequence ID" value="EFJ30586.1"/>
    <property type="molecule type" value="Genomic_DNA"/>
</dbReference>
<evidence type="ECO:0000313" key="2">
    <source>
        <dbReference type="EMBL" id="EFJ30586.1"/>
    </source>
</evidence>
<protein>
    <submittedName>
        <fullName evidence="2">Uncharacterized protein</fullName>
    </submittedName>
</protein>
<feature type="compositionally biased region" description="Basic and acidic residues" evidence="1">
    <location>
        <begin position="274"/>
        <end position="289"/>
    </location>
</feature>
<feature type="compositionally biased region" description="Polar residues" evidence="1">
    <location>
        <begin position="290"/>
        <end position="305"/>
    </location>
</feature>
<evidence type="ECO:0000313" key="3">
    <source>
        <dbReference type="Proteomes" id="UP000001514"/>
    </source>
</evidence>
<proteinExistence type="predicted"/>
<feature type="compositionally biased region" description="Low complexity" evidence="1">
    <location>
        <begin position="204"/>
        <end position="217"/>
    </location>
</feature>
<feature type="compositionally biased region" description="Low complexity" evidence="1">
    <location>
        <begin position="149"/>
        <end position="158"/>
    </location>
</feature>
<feature type="compositionally biased region" description="Polar residues" evidence="1">
    <location>
        <begin position="371"/>
        <end position="380"/>
    </location>
</feature>
<feature type="region of interest" description="Disordered" evidence="1">
    <location>
        <begin position="144"/>
        <end position="398"/>
    </location>
</feature>
<organism evidence="3">
    <name type="scientific">Selaginella moellendorffii</name>
    <name type="common">Spikemoss</name>
    <dbReference type="NCBI Taxonomy" id="88036"/>
    <lineage>
        <taxon>Eukaryota</taxon>
        <taxon>Viridiplantae</taxon>
        <taxon>Streptophyta</taxon>
        <taxon>Embryophyta</taxon>
        <taxon>Tracheophyta</taxon>
        <taxon>Lycopodiopsida</taxon>
        <taxon>Selaginellales</taxon>
        <taxon>Selaginellaceae</taxon>
        <taxon>Selaginella</taxon>
    </lineage>
</organism>
<reference evidence="2 3" key="1">
    <citation type="journal article" date="2011" name="Science">
        <title>The Selaginella genome identifies genetic changes associated with the evolution of vascular plants.</title>
        <authorList>
            <person name="Banks J.A."/>
            <person name="Nishiyama T."/>
            <person name="Hasebe M."/>
            <person name="Bowman J.L."/>
            <person name="Gribskov M."/>
            <person name="dePamphilis C."/>
            <person name="Albert V.A."/>
            <person name="Aono N."/>
            <person name="Aoyama T."/>
            <person name="Ambrose B.A."/>
            <person name="Ashton N.W."/>
            <person name="Axtell M.J."/>
            <person name="Barker E."/>
            <person name="Barker M.S."/>
            <person name="Bennetzen J.L."/>
            <person name="Bonawitz N.D."/>
            <person name="Chapple C."/>
            <person name="Cheng C."/>
            <person name="Correa L.G."/>
            <person name="Dacre M."/>
            <person name="DeBarry J."/>
            <person name="Dreyer I."/>
            <person name="Elias M."/>
            <person name="Engstrom E.M."/>
            <person name="Estelle M."/>
            <person name="Feng L."/>
            <person name="Finet C."/>
            <person name="Floyd S.K."/>
            <person name="Frommer W.B."/>
            <person name="Fujita T."/>
            <person name="Gramzow L."/>
            <person name="Gutensohn M."/>
            <person name="Harholt J."/>
            <person name="Hattori M."/>
            <person name="Heyl A."/>
            <person name="Hirai T."/>
            <person name="Hiwatashi Y."/>
            <person name="Ishikawa M."/>
            <person name="Iwata M."/>
            <person name="Karol K.G."/>
            <person name="Koehler B."/>
            <person name="Kolukisaoglu U."/>
            <person name="Kubo M."/>
            <person name="Kurata T."/>
            <person name="Lalonde S."/>
            <person name="Li K."/>
            <person name="Li Y."/>
            <person name="Litt A."/>
            <person name="Lyons E."/>
            <person name="Manning G."/>
            <person name="Maruyama T."/>
            <person name="Michael T.P."/>
            <person name="Mikami K."/>
            <person name="Miyazaki S."/>
            <person name="Morinaga S."/>
            <person name="Murata T."/>
            <person name="Mueller-Roeber B."/>
            <person name="Nelson D.R."/>
            <person name="Obara M."/>
            <person name="Oguri Y."/>
            <person name="Olmstead R.G."/>
            <person name="Onodera N."/>
            <person name="Petersen B.L."/>
            <person name="Pils B."/>
            <person name="Prigge M."/>
            <person name="Rensing S.A."/>
            <person name="Riano-Pachon D.M."/>
            <person name="Roberts A.W."/>
            <person name="Sato Y."/>
            <person name="Scheller H.V."/>
            <person name="Schulz B."/>
            <person name="Schulz C."/>
            <person name="Shakirov E.V."/>
            <person name="Shibagaki N."/>
            <person name="Shinohara N."/>
            <person name="Shippen D.E."/>
            <person name="Soerensen I."/>
            <person name="Sotooka R."/>
            <person name="Sugimoto N."/>
            <person name="Sugita M."/>
            <person name="Sumikawa N."/>
            <person name="Tanurdzic M."/>
            <person name="Theissen G."/>
            <person name="Ulvskov P."/>
            <person name="Wakazuki S."/>
            <person name="Weng J.K."/>
            <person name="Willats W.W."/>
            <person name="Wipf D."/>
            <person name="Wolf P.G."/>
            <person name="Yang L."/>
            <person name="Zimmer A.D."/>
            <person name="Zhu Q."/>
            <person name="Mitros T."/>
            <person name="Hellsten U."/>
            <person name="Loque D."/>
            <person name="Otillar R."/>
            <person name="Salamov A."/>
            <person name="Schmutz J."/>
            <person name="Shapiro H."/>
            <person name="Lindquist E."/>
            <person name="Lucas S."/>
            <person name="Rokhsar D."/>
            <person name="Grigoriev I.V."/>
        </authorList>
    </citation>
    <scope>NUCLEOTIDE SEQUENCE [LARGE SCALE GENOMIC DNA]</scope>
</reference>